<dbReference type="Pfam" id="PF02170">
    <property type="entry name" value="PAZ"/>
    <property type="match status" value="1"/>
</dbReference>
<sequence>MPIRQLKEGSEQHLVIKPQLQNTMNPVHKQLKVAQNGKGSTGKETQNVKLQNQSSPPSKSRGRRRGRGGRKSDQGEAFMRPSTRPCTAEYTVSPPVTTRSVTAVEVDNNNGGKLCEIVKAFPSSSKTLSFAQRPGYGQIGTRCVVKANHFLAELPEKELNHYDIKMNGLLLSLCPFLIINGDLNSVINVVLFAVSPVCDILSPYCPVYCRRVREYKVVIKFVARANLHHLGQFLAGKHADAPQEALQILDIVLRELSNKRFPVDDDLNMKSVVEYFQEMYDFTIQHTHLPCLQVGNQRKANYLPLEENGQGNKNTRGIGESGVRPLPALKENVKRVMFYC</sequence>
<feature type="region of interest" description="Disordered" evidence="1">
    <location>
        <begin position="35"/>
        <end position="82"/>
    </location>
</feature>
<dbReference type="STRING" id="79200.A0A161ZJ96"/>
<comment type="caution">
    <text evidence="3">The sequence shown here is derived from an EMBL/GenBank/DDBJ whole genome shotgun (WGS) entry which is preliminary data.</text>
</comment>
<accession>A0A161ZJ96</accession>
<dbReference type="GO" id="GO:0003723">
    <property type="term" value="F:RNA binding"/>
    <property type="evidence" value="ECO:0007669"/>
    <property type="project" value="InterPro"/>
</dbReference>
<evidence type="ECO:0000259" key="2">
    <source>
        <dbReference type="PROSITE" id="PS50821"/>
    </source>
</evidence>
<dbReference type="PROSITE" id="PS50821">
    <property type="entry name" value="PAZ"/>
    <property type="match status" value="1"/>
</dbReference>
<feature type="compositionally biased region" description="Basic residues" evidence="1">
    <location>
        <begin position="60"/>
        <end position="69"/>
    </location>
</feature>
<dbReference type="Gramene" id="KZM87052">
    <property type="protein sequence ID" value="KZM87052"/>
    <property type="gene ID" value="DCAR_024186"/>
</dbReference>
<dbReference type="SUPFAM" id="SSF101690">
    <property type="entry name" value="PAZ domain"/>
    <property type="match status" value="1"/>
</dbReference>
<dbReference type="InterPro" id="IPR036085">
    <property type="entry name" value="PAZ_dom_sf"/>
</dbReference>
<dbReference type="InterPro" id="IPR003100">
    <property type="entry name" value="PAZ_dom"/>
</dbReference>
<evidence type="ECO:0000313" key="3">
    <source>
        <dbReference type="EMBL" id="KZM87052.1"/>
    </source>
</evidence>
<dbReference type="PANTHER" id="PTHR22891">
    <property type="entry name" value="EUKARYOTIC TRANSLATION INITIATION FACTOR 2C"/>
    <property type="match status" value="1"/>
</dbReference>
<organism evidence="3">
    <name type="scientific">Daucus carota subsp. sativus</name>
    <name type="common">Carrot</name>
    <dbReference type="NCBI Taxonomy" id="79200"/>
    <lineage>
        <taxon>Eukaryota</taxon>
        <taxon>Viridiplantae</taxon>
        <taxon>Streptophyta</taxon>
        <taxon>Embryophyta</taxon>
        <taxon>Tracheophyta</taxon>
        <taxon>Spermatophyta</taxon>
        <taxon>Magnoliopsida</taxon>
        <taxon>eudicotyledons</taxon>
        <taxon>Gunneridae</taxon>
        <taxon>Pentapetalae</taxon>
        <taxon>asterids</taxon>
        <taxon>campanulids</taxon>
        <taxon>Apiales</taxon>
        <taxon>Apiaceae</taxon>
        <taxon>Apioideae</taxon>
        <taxon>Scandiceae</taxon>
        <taxon>Daucinae</taxon>
        <taxon>Daucus</taxon>
        <taxon>Daucus sect. Daucus</taxon>
    </lineage>
</organism>
<feature type="compositionally biased region" description="Polar residues" evidence="1">
    <location>
        <begin position="42"/>
        <end position="53"/>
    </location>
</feature>
<name>A0A161ZJ96_DAUCS</name>
<reference evidence="3" key="1">
    <citation type="journal article" date="2016" name="Nat. Genet.">
        <title>A high-quality carrot genome assembly provides new insights into carotenoid accumulation and asterid genome evolution.</title>
        <authorList>
            <person name="Iorizzo M."/>
            <person name="Ellison S."/>
            <person name="Senalik D."/>
            <person name="Zeng P."/>
            <person name="Satapoomin P."/>
            <person name="Huang J."/>
            <person name="Bowman M."/>
            <person name="Iovene M."/>
            <person name="Sanseverino W."/>
            <person name="Cavagnaro P."/>
            <person name="Yildiz M."/>
            <person name="Macko-Podgorni A."/>
            <person name="Moranska E."/>
            <person name="Grzebelus E."/>
            <person name="Grzebelus D."/>
            <person name="Ashrafi H."/>
            <person name="Zheng Z."/>
            <person name="Cheng S."/>
            <person name="Spooner D."/>
            <person name="Van Deynze A."/>
            <person name="Simon P."/>
        </authorList>
    </citation>
    <scope>NUCLEOTIDE SEQUENCE [LARGE SCALE GENOMIC DNA]</scope>
    <source>
        <tissue evidence="3">Leaf</tissue>
    </source>
</reference>
<dbReference type="EMBL" id="LNRQ01000007">
    <property type="protein sequence ID" value="KZM87052.1"/>
    <property type="molecule type" value="Genomic_DNA"/>
</dbReference>
<proteinExistence type="predicted"/>
<evidence type="ECO:0000256" key="1">
    <source>
        <dbReference type="SAM" id="MobiDB-lite"/>
    </source>
</evidence>
<dbReference type="CDD" id="cd02846">
    <property type="entry name" value="PAZ_argonaute_like"/>
    <property type="match status" value="1"/>
</dbReference>
<feature type="domain" description="PAZ" evidence="2">
    <location>
        <begin position="196"/>
        <end position="312"/>
    </location>
</feature>
<dbReference type="AlphaFoldDB" id="A0A161ZJ96"/>
<gene>
    <name evidence="3" type="ORF">DCAR_024186</name>
</gene>
<dbReference type="Gene3D" id="2.170.260.10">
    <property type="entry name" value="paz domain"/>
    <property type="match status" value="1"/>
</dbReference>
<protein>
    <recommendedName>
        <fullName evidence="2">PAZ domain-containing protein</fullName>
    </recommendedName>
</protein>